<dbReference type="AlphaFoldDB" id="H8GQF1"/>
<evidence type="ECO:0000256" key="2">
    <source>
        <dbReference type="SAM" id="MobiDB-lite"/>
    </source>
</evidence>
<feature type="region of interest" description="Disordered" evidence="2">
    <location>
        <begin position="1"/>
        <end position="59"/>
    </location>
</feature>
<evidence type="ECO:0008006" key="5">
    <source>
        <dbReference type="Google" id="ProtNLM"/>
    </source>
</evidence>
<dbReference type="Proteomes" id="UP000005090">
    <property type="component" value="Chromosome"/>
</dbReference>
<evidence type="ECO:0000256" key="1">
    <source>
        <dbReference type="ARBA" id="ARBA00005701"/>
    </source>
</evidence>
<dbReference type="InterPro" id="IPR012875">
    <property type="entry name" value="SDHF4"/>
</dbReference>
<evidence type="ECO:0000313" key="4">
    <source>
        <dbReference type="Proteomes" id="UP000005090"/>
    </source>
</evidence>
<feature type="compositionally biased region" description="Polar residues" evidence="2">
    <location>
        <begin position="21"/>
        <end position="31"/>
    </location>
</feature>
<proteinExistence type="inferred from homology"/>
<accession>H8GQF1</accession>
<organism evidence="3 4">
    <name type="scientific">Methylomicrobium album BG8</name>
    <dbReference type="NCBI Taxonomy" id="686340"/>
    <lineage>
        <taxon>Bacteria</taxon>
        <taxon>Pseudomonadati</taxon>
        <taxon>Pseudomonadota</taxon>
        <taxon>Gammaproteobacteria</taxon>
        <taxon>Methylococcales</taxon>
        <taxon>Methylococcaceae</taxon>
        <taxon>Methylomicrobium</taxon>
    </lineage>
</organism>
<dbReference type="PANTHER" id="PTHR28524">
    <property type="entry name" value="SUCCINATE DEHYDROGENASE ASSEMBLY FACTOR 4, MITOCHONDRIAL"/>
    <property type="match status" value="1"/>
</dbReference>
<comment type="similarity">
    <text evidence="1">Belongs to the SDHAF4 family.</text>
</comment>
<sequence>MMTEQSTSSPAQAEQPERDGSPQSIPSTPLSPDQEIGGFKGPEPTRYGDWEKNGRCIDF</sequence>
<reference evidence="3 4" key="1">
    <citation type="journal article" date="2013" name="Genome Announc.">
        <title>Genome Sequence of the Obligate Gammaproteobacterial Methanotroph Methylomicrobium album Strain BG8.</title>
        <authorList>
            <person name="Kits K.D."/>
            <person name="Kalyuzhnaya M.G."/>
            <person name="Klotz M.G."/>
            <person name="Jetten M.S."/>
            <person name="Op den Camp H.J."/>
            <person name="Vuilleumier S."/>
            <person name="Bringel F."/>
            <person name="Dispirito A.A."/>
            <person name="Murrell J.C."/>
            <person name="Bruce D."/>
            <person name="Cheng J.F."/>
            <person name="Copeland A."/>
            <person name="Goodwin L."/>
            <person name="Hauser L."/>
            <person name="Lajus A."/>
            <person name="Land M.L."/>
            <person name="Lapidus A."/>
            <person name="Lucas S."/>
            <person name="Medigue C."/>
            <person name="Pitluck S."/>
            <person name="Woyke T."/>
            <person name="Zeytun A."/>
            <person name="Stein L.Y."/>
        </authorList>
    </citation>
    <scope>NUCLEOTIDE SEQUENCE [LARGE SCALE GENOMIC DNA]</scope>
    <source>
        <strain evidence="3 4">BG8</strain>
    </source>
</reference>
<dbReference type="Pfam" id="PF07896">
    <property type="entry name" value="DUF1674"/>
    <property type="match status" value="1"/>
</dbReference>
<protein>
    <recommendedName>
        <fullName evidence="5">DUF1674 domain-containing protein</fullName>
    </recommendedName>
</protein>
<dbReference type="eggNOG" id="COG5508">
    <property type="taxonomic scope" value="Bacteria"/>
</dbReference>
<gene>
    <name evidence="3" type="ORF">Metal_2017</name>
</gene>
<evidence type="ECO:0000313" key="3">
    <source>
        <dbReference type="EMBL" id="EIC29778.1"/>
    </source>
</evidence>
<dbReference type="EMBL" id="CM001475">
    <property type="protein sequence ID" value="EIC29778.1"/>
    <property type="molecule type" value="Genomic_DNA"/>
</dbReference>
<name>H8GQF1_METAL</name>
<feature type="compositionally biased region" description="Polar residues" evidence="2">
    <location>
        <begin position="1"/>
        <end position="12"/>
    </location>
</feature>
<dbReference type="STRING" id="686340.Metal_2017"/>
<feature type="compositionally biased region" description="Basic and acidic residues" evidence="2">
    <location>
        <begin position="46"/>
        <end position="59"/>
    </location>
</feature>
<dbReference type="PANTHER" id="PTHR28524:SF3">
    <property type="entry name" value="SUCCINATE DEHYDROGENASE ASSEMBLY FACTOR 4, MITOCHONDRIAL"/>
    <property type="match status" value="1"/>
</dbReference>
<keyword evidence="4" id="KW-1185">Reference proteome</keyword>
<dbReference type="HOGENOM" id="CLU_160299_3_3_6"/>